<keyword evidence="1 11" id="KW-0479">Metal-binding</keyword>
<comment type="domain">
    <text evidence="11">The middle region has homology to RecA with ATPase motifs including the RadA KNRFG motif, while the C-terminus is homologous to Lon protease.</text>
</comment>
<reference evidence="15 16" key="1">
    <citation type="submission" date="2020-08" db="EMBL/GenBank/DDBJ databases">
        <title>Genome public.</title>
        <authorList>
            <person name="Liu C."/>
            <person name="Sun Q."/>
        </authorList>
    </citation>
    <scope>NUCLEOTIDE SEQUENCE [LARGE SCALE GENOMIC DNA]</scope>
    <source>
        <strain evidence="15 16">NSJ-35</strain>
    </source>
</reference>
<dbReference type="InterPro" id="IPR003593">
    <property type="entry name" value="AAA+_ATPase"/>
</dbReference>
<dbReference type="Gene3D" id="3.30.230.10">
    <property type="match status" value="1"/>
</dbReference>
<protein>
    <recommendedName>
        <fullName evidence="11 12">DNA repair protein RadA</fullName>
    </recommendedName>
</protein>
<keyword evidence="8 11" id="KW-0346">Stress response</keyword>
<organism evidence="15 16">
    <name type="scientific">Christensenella tenuis</name>
    <dbReference type="NCBI Taxonomy" id="2763033"/>
    <lineage>
        <taxon>Bacteria</taxon>
        <taxon>Bacillati</taxon>
        <taxon>Bacillota</taxon>
        <taxon>Clostridia</taxon>
        <taxon>Christensenellales</taxon>
        <taxon>Christensenellaceae</taxon>
        <taxon>Christensenella</taxon>
    </lineage>
</organism>
<evidence type="ECO:0000256" key="8">
    <source>
        <dbReference type="ARBA" id="ARBA00023016"/>
    </source>
</evidence>
<dbReference type="RefSeq" id="WP_186858603.1">
    <property type="nucleotide sequence ID" value="NZ_JACOON010000007.1"/>
</dbReference>
<evidence type="ECO:0000256" key="10">
    <source>
        <dbReference type="ARBA" id="ARBA00023204"/>
    </source>
</evidence>
<evidence type="ECO:0000256" key="2">
    <source>
        <dbReference type="ARBA" id="ARBA00022741"/>
    </source>
</evidence>
<evidence type="ECO:0000256" key="1">
    <source>
        <dbReference type="ARBA" id="ARBA00022723"/>
    </source>
</evidence>
<comment type="function">
    <text evidence="11">Plays a role in repairing double-strand DNA breaks, probably involving stabilizing or processing branched DNA or blocked replication forks.</text>
</comment>
<evidence type="ECO:0000256" key="6">
    <source>
        <dbReference type="ARBA" id="ARBA00022833"/>
    </source>
</evidence>
<dbReference type="Proteomes" id="UP000606889">
    <property type="component" value="Unassembled WGS sequence"/>
</dbReference>
<comment type="caution">
    <text evidence="15">The sequence shown here is derived from an EMBL/GenBank/DDBJ whole genome shotgun (WGS) entry which is preliminary data.</text>
</comment>
<dbReference type="NCBIfam" id="TIGR00416">
    <property type="entry name" value="sms"/>
    <property type="match status" value="1"/>
</dbReference>
<evidence type="ECO:0000313" key="15">
    <source>
        <dbReference type="EMBL" id="MBC5649149.1"/>
    </source>
</evidence>
<dbReference type="Gene3D" id="3.40.50.300">
    <property type="entry name" value="P-loop containing nucleotide triphosphate hydrolases"/>
    <property type="match status" value="1"/>
</dbReference>
<dbReference type="SUPFAM" id="SSF52540">
    <property type="entry name" value="P-loop containing nucleoside triphosphate hydrolases"/>
    <property type="match status" value="1"/>
</dbReference>
<comment type="function">
    <text evidence="13">DNA-dependent ATPase involved in processing of recombination intermediates, plays a role in repairing DNA breaks. Stimulates the branch migration of RecA-mediated strand transfer reactions, allowing the 3' invading strand to extend heteroduplex DNA faster. Binds ssDNA in the presence of ADP but not other nucleotides, has ATPase activity that is stimulated by ssDNA and various branched DNA structures, but inhibited by SSB. Does not have RecA's homology-searching function.</text>
</comment>
<dbReference type="SMART" id="SM00382">
    <property type="entry name" value="AAA"/>
    <property type="match status" value="1"/>
</dbReference>
<keyword evidence="2 11" id="KW-0547">Nucleotide-binding</keyword>
<feature type="domain" description="RecA family profile 1" evidence="14">
    <location>
        <begin position="64"/>
        <end position="211"/>
    </location>
</feature>
<feature type="short sequence motif" description="RadA KNRFG motif" evidence="11">
    <location>
        <begin position="248"/>
        <end position="252"/>
    </location>
</feature>
<evidence type="ECO:0000256" key="5">
    <source>
        <dbReference type="ARBA" id="ARBA00022801"/>
    </source>
</evidence>
<keyword evidence="16" id="KW-1185">Reference proteome</keyword>
<dbReference type="CDD" id="cd01121">
    <property type="entry name" value="RadA_SMS_N"/>
    <property type="match status" value="1"/>
</dbReference>
<dbReference type="InterPro" id="IPR027417">
    <property type="entry name" value="P-loop_NTPase"/>
</dbReference>
<keyword evidence="10 11" id="KW-0234">DNA repair</keyword>
<evidence type="ECO:0000256" key="3">
    <source>
        <dbReference type="ARBA" id="ARBA00022763"/>
    </source>
</evidence>
<name>A0ABR7EJG3_9FIRM</name>
<accession>A0ABR7EJG3</accession>
<dbReference type="SUPFAM" id="SSF54211">
    <property type="entry name" value="Ribosomal protein S5 domain 2-like"/>
    <property type="match status" value="1"/>
</dbReference>
<dbReference type="PANTHER" id="PTHR32472">
    <property type="entry name" value="DNA REPAIR PROTEIN RADA"/>
    <property type="match status" value="1"/>
</dbReference>
<evidence type="ECO:0000313" key="16">
    <source>
        <dbReference type="Proteomes" id="UP000606889"/>
    </source>
</evidence>
<keyword evidence="7 11" id="KW-0067">ATP-binding</keyword>
<evidence type="ECO:0000256" key="4">
    <source>
        <dbReference type="ARBA" id="ARBA00022771"/>
    </source>
</evidence>
<evidence type="ECO:0000256" key="13">
    <source>
        <dbReference type="RuleBase" id="RU003555"/>
    </source>
</evidence>
<keyword evidence="3 11" id="KW-0227">DNA damage</keyword>
<dbReference type="Pfam" id="PF13541">
    <property type="entry name" value="ChlI"/>
    <property type="match status" value="1"/>
</dbReference>
<dbReference type="InterPro" id="IPR020568">
    <property type="entry name" value="Ribosomal_Su5_D2-typ_SF"/>
</dbReference>
<gene>
    <name evidence="11 15" type="primary">radA</name>
    <name evidence="15" type="ORF">H8S18_12440</name>
</gene>
<evidence type="ECO:0000256" key="9">
    <source>
        <dbReference type="ARBA" id="ARBA00023125"/>
    </source>
</evidence>
<evidence type="ECO:0000256" key="12">
    <source>
        <dbReference type="NCBIfam" id="TIGR00416"/>
    </source>
</evidence>
<keyword evidence="9 11" id="KW-0238">DNA-binding</keyword>
<keyword evidence="6 13" id="KW-0862">Zinc</keyword>
<dbReference type="EMBL" id="JACOON010000007">
    <property type="protein sequence ID" value="MBC5649149.1"/>
    <property type="molecule type" value="Genomic_DNA"/>
</dbReference>
<dbReference type="InterPro" id="IPR020588">
    <property type="entry name" value="RecA_ATP-bd"/>
</dbReference>
<sequence>MAKSKTQFVCGECGYASGKWSGQCPSCGSWNTMTEELVASAPAAGRSVAVPGRIVTFDKIPLESGKRFRTKIEEFDRVLGGGVVPGGVALAGGEPGIGKSTLFLQVARNLTAYGNVLYVSGEESPSQIKMRAKRLGVEDNIYLMAETEVGSILAGVEQLAPKFLIVDSIQTLYDANLSSAPGSVGQVRGCASRITQAAKQMGMAVFIVGHVTKEGAIAGPRVLEHIVDTVLYFEGERTSNLRILRAVKNRFGSTDEIGVFEMRDAGMMEVKNPTMLFEGDFGQDMSGVSIFAATQGTRPMLLEIQALCAHTQLNIPRRLVSGIDQNRLYMVCAVLEKKIGLKLYQQDIFVNVAGGIKVREHAADLAMAISIVSSLRNLGVPRDTAFIGEVGLSGEIRHVAQLSKRIAECAKMGIERVFVPKNSLERGVDYKIRVEGVGTLSDVLAKVF</sequence>
<dbReference type="PROSITE" id="PS50162">
    <property type="entry name" value="RECA_2"/>
    <property type="match status" value="1"/>
</dbReference>
<dbReference type="InterPro" id="IPR004504">
    <property type="entry name" value="DNA_repair_RadA"/>
</dbReference>
<dbReference type="Pfam" id="PF18073">
    <property type="entry name" value="Zn_ribbon_LapB"/>
    <property type="match status" value="1"/>
</dbReference>
<keyword evidence="4 13" id="KW-0863">Zinc-finger</keyword>
<evidence type="ECO:0000259" key="14">
    <source>
        <dbReference type="PROSITE" id="PS50162"/>
    </source>
</evidence>
<proteinExistence type="inferred from homology"/>
<feature type="binding site" evidence="11">
    <location>
        <begin position="93"/>
        <end position="100"/>
    </location>
    <ligand>
        <name>ATP</name>
        <dbReference type="ChEBI" id="CHEBI:30616"/>
    </ligand>
</feature>
<keyword evidence="5" id="KW-0378">Hydrolase</keyword>
<comment type="similarity">
    <text evidence="11 13">Belongs to the RecA family. RadA subfamily.</text>
</comment>
<dbReference type="InterPro" id="IPR014721">
    <property type="entry name" value="Ribsml_uS5_D2-typ_fold_subgr"/>
</dbReference>
<feature type="region of interest" description="Lon-protease-like" evidence="11">
    <location>
        <begin position="347"/>
        <end position="448"/>
    </location>
</feature>
<dbReference type="Pfam" id="PF13481">
    <property type="entry name" value="AAA_25"/>
    <property type="match status" value="1"/>
</dbReference>
<evidence type="ECO:0000256" key="11">
    <source>
        <dbReference type="HAMAP-Rule" id="MF_01498"/>
    </source>
</evidence>
<dbReference type="PRINTS" id="PR01874">
    <property type="entry name" value="DNAREPAIRADA"/>
</dbReference>
<dbReference type="InterPro" id="IPR041166">
    <property type="entry name" value="Rubredoxin_2"/>
</dbReference>
<dbReference type="HAMAP" id="MF_01498">
    <property type="entry name" value="RadA_bact"/>
    <property type="match status" value="1"/>
</dbReference>
<dbReference type="PANTHER" id="PTHR32472:SF10">
    <property type="entry name" value="DNA REPAIR PROTEIN RADA-LIKE PROTEIN"/>
    <property type="match status" value="1"/>
</dbReference>
<evidence type="ECO:0000256" key="7">
    <source>
        <dbReference type="ARBA" id="ARBA00022840"/>
    </source>
</evidence>